<feature type="domain" description="ATP synthase F1 complex delta/epsilon subunit N-terminal" evidence="8">
    <location>
        <begin position="1"/>
        <end position="77"/>
    </location>
</feature>
<keyword evidence="5" id="KW-0406">Ion transport</keyword>
<dbReference type="InterPro" id="IPR036771">
    <property type="entry name" value="ATPsynth_dsu/esu_N"/>
</dbReference>
<keyword evidence="7" id="KW-0139">CF(1)</keyword>
<dbReference type="GO" id="GO:0045259">
    <property type="term" value="C:proton-transporting ATP synthase complex"/>
    <property type="evidence" value="ECO:0007669"/>
    <property type="project" value="UniProtKB-KW"/>
</dbReference>
<dbReference type="GO" id="GO:0012505">
    <property type="term" value="C:endomembrane system"/>
    <property type="evidence" value="ECO:0007669"/>
    <property type="project" value="UniProtKB-SubCell"/>
</dbReference>
<evidence type="ECO:0000256" key="7">
    <source>
        <dbReference type="ARBA" id="ARBA00023196"/>
    </source>
</evidence>
<dbReference type="Proteomes" id="UP000263642">
    <property type="component" value="Unassembled WGS sequence"/>
</dbReference>
<evidence type="ECO:0000256" key="5">
    <source>
        <dbReference type="ARBA" id="ARBA00023065"/>
    </source>
</evidence>
<evidence type="ECO:0000256" key="2">
    <source>
        <dbReference type="ARBA" id="ARBA00004184"/>
    </source>
</evidence>
<dbReference type="GO" id="GO:0046933">
    <property type="term" value="F:proton-transporting ATP synthase activity, rotational mechanism"/>
    <property type="evidence" value="ECO:0007669"/>
    <property type="project" value="InterPro"/>
</dbReference>
<comment type="function">
    <text evidence="1">Produces ATP from ADP in the presence of a proton gradient across the membrane.</text>
</comment>
<dbReference type="CDD" id="cd12152">
    <property type="entry name" value="F1-ATPase_delta"/>
    <property type="match status" value="1"/>
</dbReference>
<reference evidence="9 10" key="1">
    <citation type="journal article" date="2018" name="Nat. Biotechnol.">
        <title>A standardized bacterial taxonomy based on genome phylogeny substantially revises the tree of life.</title>
        <authorList>
            <person name="Parks D.H."/>
            <person name="Chuvochina M."/>
            <person name="Waite D.W."/>
            <person name="Rinke C."/>
            <person name="Skarshewski A."/>
            <person name="Chaumeil P.A."/>
            <person name="Hugenholtz P."/>
        </authorList>
    </citation>
    <scope>NUCLEOTIDE SEQUENCE [LARGE SCALE GENOMIC DNA]</scope>
    <source>
        <strain evidence="9">UBA9375</strain>
    </source>
</reference>
<dbReference type="AlphaFoldDB" id="A0A3D3RCE3"/>
<name>A0A3D3RCE3_9PLAN</name>
<keyword evidence="4" id="KW-0813">Transport</keyword>
<dbReference type="EMBL" id="DQAY01000162">
    <property type="protein sequence ID" value="HCO26511.1"/>
    <property type="molecule type" value="Genomic_DNA"/>
</dbReference>
<evidence type="ECO:0000313" key="10">
    <source>
        <dbReference type="Proteomes" id="UP000263642"/>
    </source>
</evidence>
<organism evidence="9 10">
    <name type="scientific">Gimesia maris</name>
    <dbReference type="NCBI Taxonomy" id="122"/>
    <lineage>
        <taxon>Bacteria</taxon>
        <taxon>Pseudomonadati</taxon>
        <taxon>Planctomycetota</taxon>
        <taxon>Planctomycetia</taxon>
        <taxon>Planctomycetales</taxon>
        <taxon>Planctomycetaceae</taxon>
        <taxon>Gimesia</taxon>
    </lineage>
</organism>
<dbReference type="InterPro" id="IPR001469">
    <property type="entry name" value="ATP_synth_F1_dsu/esu"/>
</dbReference>
<evidence type="ECO:0000256" key="1">
    <source>
        <dbReference type="ARBA" id="ARBA00003543"/>
    </source>
</evidence>
<dbReference type="NCBIfam" id="NF004871">
    <property type="entry name" value="PRK06228.1"/>
    <property type="match status" value="1"/>
</dbReference>
<sequence length="131" mass="14412">MNLKVLLPTEILIDQPVMKVVAEAENGSFCLLPRHVDFVSALLPGILTFVDEQNDESYLGIGGGILTKTGAEVRVSTIYAVQGEDLGTLRQKVADQFEAQYERERLVRSAIAKLEADILRHFVKQGVGNDV</sequence>
<dbReference type="InterPro" id="IPR020546">
    <property type="entry name" value="ATP_synth_F1_dsu/esu_N"/>
</dbReference>
<protein>
    <submittedName>
        <fullName evidence="9">F0F1 ATP synthase subunit epsilon</fullName>
    </submittedName>
</protein>
<keyword evidence="7" id="KW-0066">ATP synthesis</keyword>
<evidence type="ECO:0000256" key="6">
    <source>
        <dbReference type="ARBA" id="ARBA00023136"/>
    </source>
</evidence>
<comment type="caution">
    <text evidence="9">The sequence shown here is derived from an EMBL/GenBank/DDBJ whole genome shotgun (WGS) entry which is preliminary data.</text>
</comment>
<evidence type="ECO:0000313" key="9">
    <source>
        <dbReference type="EMBL" id="HCO26511.1"/>
    </source>
</evidence>
<dbReference type="InterPro" id="IPR024037">
    <property type="entry name" value="Alt_ATP_synth_F1_esu"/>
</dbReference>
<dbReference type="SUPFAM" id="SSF51344">
    <property type="entry name" value="Epsilon subunit of F1F0-ATP synthase N-terminal domain"/>
    <property type="match status" value="1"/>
</dbReference>
<proteinExistence type="inferred from homology"/>
<evidence type="ECO:0000256" key="3">
    <source>
        <dbReference type="ARBA" id="ARBA00005712"/>
    </source>
</evidence>
<evidence type="ECO:0000256" key="4">
    <source>
        <dbReference type="ARBA" id="ARBA00022448"/>
    </source>
</evidence>
<keyword evidence="6" id="KW-0472">Membrane</keyword>
<comment type="subcellular location">
    <subcellularLocation>
        <location evidence="2">Endomembrane system</location>
        <topology evidence="2">Peripheral membrane protein</topology>
    </subcellularLocation>
</comment>
<evidence type="ECO:0000259" key="8">
    <source>
        <dbReference type="Pfam" id="PF02823"/>
    </source>
</evidence>
<comment type="similarity">
    <text evidence="3">Belongs to the ATPase epsilon chain family.</text>
</comment>
<dbReference type="Pfam" id="PF02823">
    <property type="entry name" value="ATP-synt_DE_N"/>
    <property type="match status" value="1"/>
</dbReference>
<dbReference type="Gene3D" id="2.60.15.10">
    <property type="entry name" value="F0F1 ATP synthase delta/epsilon subunit, N-terminal"/>
    <property type="match status" value="1"/>
</dbReference>
<gene>
    <name evidence="9" type="ORF">DIT97_27160</name>
</gene>
<dbReference type="NCBIfam" id="TIGR03166">
    <property type="entry name" value="alt_F1F0_F1_eps"/>
    <property type="match status" value="1"/>
</dbReference>
<accession>A0A3D3RCE3</accession>